<keyword evidence="1" id="KW-0812">Transmembrane</keyword>
<evidence type="ECO:0000313" key="3">
    <source>
        <dbReference type="Proteomes" id="UP001499942"/>
    </source>
</evidence>
<keyword evidence="3" id="KW-1185">Reference proteome</keyword>
<keyword evidence="1" id="KW-0472">Membrane</keyword>
<evidence type="ECO:0000256" key="1">
    <source>
        <dbReference type="SAM" id="Phobius"/>
    </source>
</evidence>
<comment type="caution">
    <text evidence="2">The sequence shown here is derived from an EMBL/GenBank/DDBJ whole genome shotgun (WGS) entry which is preliminary data.</text>
</comment>
<protein>
    <submittedName>
        <fullName evidence="2">Uncharacterized protein</fullName>
    </submittedName>
</protein>
<accession>A0ABN3L7L4</accession>
<sequence length="80" mass="8319">MVRRLLTSSRAARRLRWLLVGALCSAGAALLVTGGTLLLPGGVARSLSDRAHSGLVVGAALVLSAAVIVRARRGRPRPPR</sequence>
<dbReference type="Proteomes" id="UP001499942">
    <property type="component" value="Unassembled WGS sequence"/>
</dbReference>
<organism evidence="2 3">
    <name type="scientific">Streptomyces gobitricini</name>
    <dbReference type="NCBI Taxonomy" id="68211"/>
    <lineage>
        <taxon>Bacteria</taxon>
        <taxon>Bacillati</taxon>
        <taxon>Actinomycetota</taxon>
        <taxon>Actinomycetes</taxon>
        <taxon>Kitasatosporales</taxon>
        <taxon>Streptomycetaceae</taxon>
        <taxon>Streptomyces</taxon>
    </lineage>
</organism>
<dbReference type="EMBL" id="BAAASR010000002">
    <property type="protein sequence ID" value="GAA2479236.1"/>
    <property type="molecule type" value="Genomic_DNA"/>
</dbReference>
<name>A0ABN3L7L4_9ACTN</name>
<reference evidence="2 3" key="1">
    <citation type="journal article" date="2019" name="Int. J. Syst. Evol. Microbiol.">
        <title>The Global Catalogue of Microorganisms (GCM) 10K type strain sequencing project: providing services to taxonomists for standard genome sequencing and annotation.</title>
        <authorList>
            <consortium name="The Broad Institute Genomics Platform"/>
            <consortium name="The Broad Institute Genome Sequencing Center for Infectious Disease"/>
            <person name="Wu L."/>
            <person name="Ma J."/>
        </authorList>
    </citation>
    <scope>NUCLEOTIDE SEQUENCE [LARGE SCALE GENOMIC DNA]</scope>
    <source>
        <strain evidence="2 3">JCM 5062</strain>
    </source>
</reference>
<dbReference type="RefSeq" id="WP_344356152.1">
    <property type="nucleotide sequence ID" value="NZ_BAAASR010000002.1"/>
</dbReference>
<feature type="transmembrane region" description="Helical" evidence="1">
    <location>
        <begin position="51"/>
        <end position="71"/>
    </location>
</feature>
<feature type="transmembrane region" description="Helical" evidence="1">
    <location>
        <begin position="15"/>
        <end position="39"/>
    </location>
</feature>
<proteinExistence type="predicted"/>
<evidence type="ECO:0000313" key="2">
    <source>
        <dbReference type="EMBL" id="GAA2479236.1"/>
    </source>
</evidence>
<keyword evidence="1" id="KW-1133">Transmembrane helix</keyword>
<gene>
    <name evidence="2" type="ORF">GCM10010393_07060</name>
</gene>